<evidence type="ECO:0000259" key="2">
    <source>
        <dbReference type="Pfam" id="PF02720"/>
    </source>
</evidence>
<comment type="caution">
    <text evidence="3">The sequence shown here is derived from an EMBL/GenBank/DDBJ whole genome shotgun (WGS) entry which is preliminary data.</text>
</comment>
<dbReference type="RefSeq" id="WP_133053621.1">
    <property type="nucleotide sequence ID" value="NZ_MVHJ01000075.1"/>
</dbReference>
<reference evidence="3 4" key="1">
    <citation type="submission" date="2017-02" db="EMBL/GenBank/DDBJ databases">
        <title>The new phylogeny of genus Mycobacterium.</title>
        <authorList>
            <person name="Tortoli E."/>
            <person name="Trovato A."/>
            <person name="Cirillo D.M."/>
        </authorList>
    </citation>
    <scope>NUCLEOTIDE SEQUENCE [LARGE SCALE GENOMIC DNA]</scope>
    <source>
        <strain evidence="3 4">DSM 45578</strain>
    </source>
</reference>
<dbReference type="EMBL" id="MVHJ01000075">
    <property type="protein sequence ID" value="ORA01345.1"/>
    <property type="molecule type" value="Genomic_DNA"/>
</dbReference>
<organism evidence="3 4">
    <name type="scientific">Mycolicibacterium bacteremicum</name>
    <name type="common">Mycobacterium bacteremicum</name>
    <dbReference type="NCBI Taxonomy" id="564198"/>
    <lineage>
        <taxon>Bacteria</taxon>
        <taxon>Bacillati</taxon>
        <taxon>Actinomycetota</taxon>
        <taxon>Actinomycetes</taxon>
        <taxon>Mycobacteriales</taxon>
        <taxon>Mycobacteriaceae</taxon>
        <taxon>Mycolicibacterium</taxon>
    </lineage>
</organism>
<accession>A0A1W9YMT2</accession>
<dbReference type="GO" id="GO:0004519">
    <property type="term" value="F:endonuclease activity"/>
    <property type="evidence" value="ECO:0007669"/>
    <property type="project" value="UniProtKB-KW"/>
</dbReference>
<gene>
    <name evidence="3" type="ORF">BST17_28565</name>
</gene>
<keyword evidence="3" id="KW-0255">Endonuclease</keyword>
<dbReference type="AlphaFoldDB" id="A0A1W9YMT2"/>
<keyword evidence="3" id="KW-0540">Nuclease</keyword>
<dbReference type="Pfam" id="PF02720">
    <property type="entry name" value="DUF222"/>
    <property type="match status" value="1"/>
</dbReference>
<dbReference type="CDD" id="cd00085">
    <property type="entry name" value="HNHc"/>
    <property type="match status" value="1"/>
</dbReference>
<protein>
    <submittedName>
        <fullName evidence="3">HNH endonuclease</fullName>
    </submittedName>
</protein>
<evidence type="ECO:0000313" key="3">
    <source>
        <dbReference type="EMBL" id="ORA01345.1"/>
    </source>
</evidence>
<feature type="non-terminal residue" evidence="3">
    <location>
        <position position="269"/>
    </location>
</feature>
<proteinExistence type="predicted"/>
<dbReference type="InterPro" id="IPR003870">
    <property type="entry name" value="DUF222"/>
</dbReference>
<feature type="compositionally biased region" description="Pro residues" evidence="1">
    <location>
        <begin position="140"/>
        <end position="157"/>
    </location>
</feature>
<dbReference type="Proteomes" id="UP000192366">
    <property type="component" value="Unassembled WGS sequence"/>
</dbReference>
<feature type="domain" description="DUF222" evidence="2">
    <location>
        <begin position="2"/>
        <end position="207"/>
    </location>
</feature>
<evidence type="ECO:0000313" key="4">
    <source>
        <dbReference type="Proteomes" id="UP000192366"/>
    </source>
</evidence>
<feature type="region of interest" description="Disordered" evidence="1">
    <location>
        <begin position="112"/>
        <end position="157"/>
    </location>
</feature>
<keyword evidence="4" id="KW-1185">Reference proteome</keyword>
<dbReference type="OrthoDB" id="4775237at2"/>
<keyword evidence="3" id="KW-0378">Hydrolase</keyword>
<evidence type="ECO:0000256" key="1">
    <source>
        <dbReference type="SAM" id="MobiDB-lite"/>
    </source>
</evidence>
<name>A0A1W9YMT2_MYCBA</name>
<feature type="non-terminal residue" evidence="3">
    <location>
        <position position="1"/>
    </location>
</feature>
<sequence>DVDPEAVRRARNARRRRHLSIDPVGNGMVEVYGLLDAAKGAVLDQQLDALARTVCPHDPRTHAQRRADAVDALQVGGMACLCGRADCPAAGNKVPTGQYVIHVIAGQDSTDAATSTDAPAAEGNATTFESRGPAAEAAAPMPPAAPTPAPKSPPPALIPGYGPITADQLRDLLPSATIRPLTDGAELGTERGYHPSRALTEFIGCRDLICRWPGCTIAAQRCDIDHTTPWPYGPTHPSNTKLYCRIHHLIKTFHCGPGGWTESQHPDGT</sequence>
<feature type="compositionally biased region" description="Low complexity" evidence="1">
    <location>
        <begin position="112"/>
        <end position="121"/>
    </location>
</feature>
<dbReference type="InterPro" id="IPR003615">
    <property type="entry name" value="HNH_nuc"/>
</dbReference>